<dbReference type="InterPro" id="IPR013320">
    <property type="entry name" value="ConA-like_dom_sf"/>
</dbReference>
<protein>
    <submittedName>
        <fullName evidence="1">Uncharacterized protein</fullName>
    </submittedName>
</protein>
<organism evidence="1 2">
    <name type="scientific">Paralvinella palmiformis</name>
    <dbReference type="NCBI Taxonomy" id="53620"/>
    <lineage>
        <taxon>Eukaryota</taxon>
        <taxon>Metazoa</taxon>
        <taxon>Spiralia</taxon>
        <taxon>Lophotrochozoa</taxon>
        <taxon>Annelida</taxon>
        <taxon>Polychaeta</taxon>
        <taxon>Sedentaria</taxon>
        <taxon>Canalipalpata</taxon>
        <taxon>Terebellida</taxon>
        <taxon>Terebelliformia</taxon>
        <taxon>Alvinellidae</taxon>
        <taxon>Paralvinella</taxon>
    </lineage>
</organism>
<proteinExistence type="predicted"/>
<accession>A0AAD9JQK1</accession>
<dbReference type="Gene3D" id="2.60.120.200">
    <property type="match status" value="1"/>
</dbReference>
<dbReference type="AlphaFoldDB" id="A0AAD9JQK1"/>
<keyword evidence="2" id="KW-1185">Reference proteome</keyword>
<gene>
    <name evidence="1" type="ORF">LSH36_192g01038</name>
</gene>
<reference evidence="1" key="1">
    <citation type="journal article" date="2023" name="Mol. Biol. Evol.">
        <title>Third-Generation Sequencing Reveals the Adaptive Role of the Epigenome in Three Deep-Sea Polychaetes.</title>
        <authorList>
            <person name="Perez M."/>
            <person name="Aroh O."/>
            <person name="Sun Y."/>
            <person name="Lan Y."/>
            <person name="Juniper S.K."/>
            <person name="Young C.R."/>
            <person name="Angers B."/>
            <person name="Qian P.Y."/>
        </authorList>
    </citation>
    <scope>NUCLEOTIDE SEQUENCE</scope>
    <source>
        <strain evidence="1">P08H-3</strain>
    </source>
</reference>
<feature type="non-terminal residue" evidence="1">
    <location>
        <position position="106"/>
    </location>
</feature>
<name>A0AAD9JQK1_9ANNE</name>
<evidence type="ECO:0000313" key="2">
    <source>
        <dbReference type="Proteomes" id="UP001208570"/>
    </source>
</evidence>
<dbReference type="EMBL" id="JAODUP010000192">
    <property type="protein sequence ID" value="KAK2157411.1"/>
    <property type="molecule type" value="Genomic_DNA"/>
</dbReference>
<dbReference type="SUPFAM" id="SSF49899">
    <property type="entry name" value="Concanavalin A-like lectins/glucanases"/>
    <property type="match status" value="1"/>
</dbReference>
<dbReference type="Proteomes" id="UP001208570">
    <property type="component" value="Unassembled WGS sequence"/>
</dbReference>
<sequence length="106" mass="12354">QENQSVDLFLARNINHYFTGVIDEVRIYKIWLTDTELDSHIGSAGSQWDAHQRYLSLHYPMNDDTNIDYVIDTSPFKHHGLINGTIQYIESGSHRTRFQITKSDNK</sequence>
<evidence type="ECO:0000313" key="1">
    <source>
        <dbReference type="EMBL" id="KAK2157411.1"/>
    </source>
</evidence>
<comment type="caution">
    <text evidence="1">The sequence shown here is derived from an EMBL/GenBank/DDBJ whole genome shotgun (WGS) entry which is preliminary data.</text>
</comment>